<name>A0A8J9Y5K0_9NEOP</name>
<evidence type="ECO:0000256" key="1">
    <source>
        <dbReference type="SAM" id="SignalP"/>
    </source>
</evidence>
<proteinExistence type="predicted"/>
<protein>
    <submittedName>
        <fullName evidence="2">Uncharacterized protein</fullName>
    </submittedName>
</protein>
<dbReference type="Proteomes" id="UP000838878">
    <property type="component" value="Chromosome 12"/>
</dbReference>
<dbReference type="OrthoDB" id="7339926at2759"/>
<organism evidence="2 3">
    <name type="scientific">Brenthis ino</name>
    <name type="common">lesser marbled fritillary</name>
    <dbReference type="NCBI Taxonomy" id="405034"/>
    <lineage>
        <taxon>Eukaryota</taxon>
        <taxon>Metazoa</taxon>
        <taxon>Ecdysozoa</taxon>
        <taxon>Arthropoda</taxon>
        <taxon>Hexapoda</taxon>
        <taxon>Insecta</taxon>
        <taxon>Pterygota</taxon>
        <taxon>Neoptera</taxon>
        <taxon>Endopterygota</taxon>
        <taxon>Lepidoptera</taxon>
        <taxon>Glossata</taxon>
        <taxon>Ditrysia</taxon>
        <taxon>Papilionoidea</taxon>
        <taxon>Nymphalidae</taxon>
        <taxon>Heliconiinae</taxon>
        <taxon>Argynnini</taxon>
        <taxon>Brenthis</taxon>
    </lineage>
</organism>
<evidence type="ECO:0000313" key="3">
    <source>
        <dbReference type="Proteomes" id="UP000838878"/>
    </source>
</evidence>
<keyword evidence="1" id="KW-0732">Signal</keyword>
<reference evidence="2" key="1">
    <citation type="submission" date="2021-12" db="EMBL/GenBank/DDBJ databases">
        <authorList>
            <person name="Martin H S."/>
        </authorList>
    </citation>
    <scope>NUCLEOTIDE SEQUENCE</scope>
</reference>
<gene>
    <name evidence="2" type="ORF">BINO364_LOCUS4696</name>
</gene>
<accession>A0A8J9Y5K0</accession>
<feature type="non-terminal residue" evidence="2">
    <location>
        <position position="88"/>
    </location>
</feature>
<dbReference type="EMBL" id="OV170232">
    <property type="protein sequence ID" value="CAH0718169.1"/>
    <property type="molecule type" value="Genomic_DNA"/>
</dbReference>
<feature type="signal peptide" evidence="1">
    <location>
        <begin position="1"/>
        <end position="19"/>
    </location>
</feature>
<sequence length="88" mass="10303">MFTRVALFCACALVASIFAIPAPPRRDNKDSEKMAQERTIVIRRVPNAYVYPFSLWPLPKYPIREDQTVEYIYNGKALKKLKIDRDKR</sequence>
<evidence type="ECO:0000313" key="2">
    <source>
        <dbReference type="EMBL" id="CAH0718169.1"/>
    </source>
</evidence>
<dbReference type="AlphaFoldDB" id="A0A8J9Y5K0"/>
<feature type="chain" id="PRO_5035454660" evidence="1">
    <location>
        <begin position="20"/>
        <end position="88"/>
    </location>
</feature>
<keyword evidence="3" id="KW-1185">Reference proteome</keyword>